<dbReference type="EMBL" id="SEOQ01000614">
    <property type="protein sequence ID" value="TFY59545.1"/>
    <property type="molecule type" value="Genomic_DNA"/>
</dbReference>
<reference evidence="2 3" key="1">
    <citation type="submission" date="2019-02" db="EMBL/GenBank/DDBJ databases">
        <title>Genome sequencing of the rare red list fungi Dentipellis fragilis.</title>
        <authorList>
            <person name="Buettner E."/>
            <person name="Kellner H."/>
        </authorList>
    </citation>
    <scope>NUCLEOTIDE SEQUENCE [LARGE SCALE GENOMIC DNA]</scope>
    <source>
        <strain evidence="2 3">DSM 105465</strain>
    </source>
</reference>
<feature type="region of interest" description="Disordered" evidence="1">
    <location>
        <begin position="366"/>
        <end position="404"/>
    </location>
</feature>
<evidence type="ECO:0000313" key="2">
    <source>
        <dbReference type="EMBL" id="TFY59545.1"/>
    </source>
</evidence>
<dbReference type="Proteomes" id="UP000298327">
    <property type="component" value="Unassembled WGS sequence"/>
</dbReference>
<feature type="region of interest" description="Disordered" evidence="1">
    <location>
        <begin position="1"/>
        <end position="21"/>
    </location>
</feature>
<evidence type="ECO:0000256" key="1">
    <source>
        <dbReference type="SAM" id="MobiDB-lite"/>
    </source>
</evidence>
<accession>A0A4Y9YB58</accession>
<name>A0A4Y9YB58_9AGAM</name>
<proteinExistence type="predicted"/>
<gene>
    <name evidence="2" type="ORF">EVG20_g7756</name>
</gene>
<dbReference type="OrthoDB" id="5577209at2759"/>
<evidence type="ECO:0000313" key="3">
    <source>
        <dbReference type="Proteomes" id="UP000298327"/>
    </source>
</evidence>
<protein>
    <submittedName>
        <fullName evidence="2">Uncharacterized protein</fullName>
    </submittedName>
</protein>
<keyword evidence="3" id="KW-1185">Reference proteome</keyword>
<feature type="compositionally biased region" description="Pro residues" evidence="1">
    <location>
        <begin position="1"/>
        <end position="11"/>
    </location>
</feature>
<dbReference type="AlphaFoldDB" id="A0A4Y9YB58"/>
<organism evidence="2 3">
    <name type="scientific">Dentipellis fragilis</name>
    <dbReference type="NCBI Taxonomy" id="205917"/>
    <lineage>
        <taxon>Eukaryota</taxon>
        <taxon>Fungi</taxon>
        <taxon>Dikarya</taxon>
        <taxon>Basidiomycota</taxon>
        <taxon>Agaricomycotina</taxon>
        <taxon>Agaricomycetes</taxon>
        <taxon>Russulales</taxon>
        <taxon>Hericiaceae</taxon>
        <taxon>Dentipellis</taxon>
    </lineage>
</organism>
<sequence>MAIAPLPPYPPSRTRASLSPSQVADLHQKIARALHETLSLPPPKRDIPQTAAFISSYARDAAQEILQTLIWDTESPGNKSHELSGDAKVIRNRVLLLAERVAPSGLLDLATLLDLTVVYTTHLKRLRALFLAAVQASKTPQTDLNNSVVPAFASVLSQISSIGLYGLRKSVHCLLCFLHVATPDFIRAFARDKEFMILLARAYDSGLTSLAQSYGGLHFPTNSQDRPLDDWERILLETKVALLDIFHALLKTMLADMTRATGPALAAESERTFDIVFALLELPAPQSASAGPSASTPFLDRSLLVDYQHAHDLSRLLETTLSQAAADDARLEFITTSLRALDSDADAATHNPGALKFLLGSGVPPGIDNLGRGQASRRRAPSPPPPPGQQQQQPQYGYGQGYGR</sequence>
<comment type="caution">
    <text evidence="2">The sequence shown here is derived from an EMBL/GenBank/DDBJ whole genome shotgun (WGS) entry which is preliminary data.</text>
</comment>